<dbReference type="InterPro" id="IPR016024">
    <property type="entry name" value="ARM-type_fold"/>
</dbReference>
<comment type="caution">
    <text evidence="1">The sequence shown here is derived from an EMBL/GenBank/DDBJ whole genome shotgun (WGS) entry which is preliminary data.</text>
</comment>
<accession>A0A934TZN0</accession>
<protein>
    <submittedName>
        <fullName evidence="1">HEAT repeat domain-containing protein</fullName>
    </submittedName>
</protein>
<evidence type="ECO:0000313" key="2">
    <source>
        <dbReference type="Proteomes" id="UP000633365"/>
    </source>
</evidence>
<dbReference type="Gene3D" id="1.25.10.10">
    <property type="entry name" value="Leucine-rich Repeat Variant"/>
    <property type="match status" value="1"/>
</dbReference>
<dbReference type="EMBL" id="JAEQMG010000061">
    <property type="protein sequence ID" value="MBK6088485.1"/>
    <property type="molecule type" value="Genomic_DNA"/>
</dbReference>
<sequence length="356" mass="40343">MKIELLSVIGLLLCLLIIGIEYILLYRLAELQDEHTARNDNIRRRLDIHVEGVLYAPTEGSRNAEITALADEINGDFTVYEMAVKEIKEHQGSGFDDEAKEKLIERINTQVEPIEMYAKMLDEGDVYHKGYACRRLADLEAMEYRDKIKECVGSKDRDLAYNAAMALCQMGDVYEVAEYLLSIENDTQYSGRIVNEFFAQFTGDREELAAKLFEKCNKYMKCTVIKTIAQYKIDGFRNMYIEGASGNDTQLKIACVKALAAFGYPEDEQILQIAAGDKDWVIRSSAVRGLSLLKTQSALNTVKHALGDKEWWVRQTAAQSITRMDISPKDLEEILGGYDRFAADAMKNVLYKTVDT</sequence>
<dbReference type="InterPro" id="IPR011989">
    <property type="entry name" value="ARM-like"/>
</dbReference>
<reference evidence="1" key="1">
    <citation type="submission" date="2021-01" db="EMBL/GenBank/DDBJ databases">
        <title>Genome public.</title>
        <authorList>
            <person name="Liu C."/>
            <person name="Sun Q."/>
        </authorList>
    </citation>
    <scope>NUCLEOTIDE SEQUENCE</scope>
    <source>
        <strain evidence="1">M6</strain>
    </source>
</reference>
<gene>
    <name evidence="1" type="ORF">JKK62_07420</name>
</gene>
<name>A0A934TZN0_9FIRM</name>
<dbReference type="Proteomes" id="UP000633365">
    <property type="component" value="Unassembled WGS sequence"/>
</dbReference>
<dbReference type="Pfam" id="PF13646">
    <property type="entry name" value="HEAT_2"/>
    <property type="match status" value="1"/>
</dbReference>
<dbReference type="RefSeq" id="WP_201427379.1">
    <property type="nucleotide sequence ID" value="NZ_JAEQMG010000061.1"/>
</dbReference>
<organism evidence="1 2">
    <name type="scientific">Ruminococcus difficilis</name>
    <dbReference type="NCBI Taxonomy" id="2763069"/>
    <lineage>
        <taxon>Bacteria</taxon>
        <taxon>Bacillati</taxon>
        <taxon>Bacillota</taxon>
        <taxon>Clostridia</taxon>
        <taxon>Eubacteriales</taxon>
        <taxon>Oscillospiraceae</taxon>
        <taxon>Ruminococcus</taxon>
    </lineage>
</organism>
<dbReference type="SUPFAM" id="SSF48371">
    <property type="entry name" value="ARM repeat"/>
    <property type="match status" value="1"/>
</dbReference>
<proteinExistence type="predicted"/>
<keyword evidence="2" id="KW-1185">Reference proteome</keyword>
<evidence type="ECO:0000313" key="1">
    <source>
        <dbReference type="EMBL" id="MBK6088485.1"/>
    </source>
</evidence>
<dbReference type="AlphaFoldDB" id="A0A934TZN0"/>